<dbReference type="InterPro" id="IPR036291">
    <property type="entry name" value="NAD(P)-bd_dom_sf"/>
</dbReference>
<dbReference type="PANTHER" id="PTHR13812:SF19">
    <property type="entry name" value="KETIMINE REDUCTASE MU-CRYSTALLIN"/>
    <property type="match status" value="1"/>
</dbReference>
<accession>A0ABW0M6H8</accession>
<proteinExistence type="predicted"/>
<dbReference type="PANTHER" id="PTHR13812">
    <property type="entry name" value="KETIMINE REDUCTASE MU-CRYSTALLIN"/>
    <property type="match status" value="1"/>
</dbReference>
<dbReference type="SUPFAM" id="SSF51735">
    <property type="entry name" value="NAD(P)-binding Rossmann-fold domains"/>
    <property type="match status" value="1"/>
</dbReference>
<dbReference type="RefSeq" id="WP_378996512.1">
    <property type="nucleotide sequence ID" value="NZ_JBHSMT010000012.1"/>
</dbReference>
<dbReference type="InterPro" id="IPR023401">
    <property type="entry name" value="ODC_N"/>
</dbReference>
<protein>
    <submittedName>
        <fullName evidence="1">2,3-diaminopropionate biosynthesis protein SbnB</fullName>
    </submittedName>
</protein>
<evidence type="ECO:0000313" key="1">
    <source>
        <dbReference type="EMBL" id="MFC5473749.1"/>
    </source>
</evidence>
<dbReference type="InterPro" id="IPR003462">
    <property type="entry name" value="ODC_Mu_crystall"/>
</dbReference>
<evidence type="ECO:0000313" key="2">
    <source>
        <dbReference type="Proteomes" id="UP001596045"/>
    </source>
</evidence>
<dbReference type="Pfam" id="PF02423">
    <property type="entry name" value="OCD_Mu_crystall"/>
    <property type="match status" value="1"/>
</dbReference>
<organism evidence="1 2">
    <name type="scientific">Paraherbaspirillum soli</name>
    <dbReference type="NCBI Taxonomy" id="631222"/>
    <lineage>
        <taxon>Bacteria</taxon>
        <taxon>Pseudomonadati</taxon>
        <taxon>Pseudomonadota</taxon>
        <taxon>Betaproteobacteria</taxon>
        <taxon>Burkholderiales</taxon>
        <taxon>Oxalobacteraceae</taxon>
        <taxon>Paraherbaspirillum</taxon>
    </lineage>
</organism>
<dbReference type="EMBL" id="JBHSMT010000012">
    <property type="protein sequence ID" value="MFC5473749.1"/>
    <property type="molecule type" value="Genomic_DNA"/>
</dbReference>
<dbReference type="Gene3D" id="3.30.1780.10">
    <property type="entry name" value="ornithine cyclodeaminase, domain 1"/>
    <property type="match status" value="1"/>
</dbReference>
<gene>
    <name evidence="1" type="primary">sbnB</name>
    <name evidence="1" type="ORF">ACFPM8_07235</name>
</gene>
<dbReference type="Gene3D" id="3.40.50.720">
    <property type="entry name" value="NAD(P)-binding Rossmann-like Domain"/>
    <property type="match status" value="1"/>
</dbReference>
<dbReference type="InterPro" id="IPR023866">
    <property type="entry name" value="SbnB"/>
</dbReference>
<comment type="caution">
    <text evidence="1">The sequence shown here is derived from an EMBL/GenBank/DDBJ whole genome shotgun (WGS) entry which is preliminary data.</text>
</comment>
<keyword evidence="2" id="KW-1185">Reference proteome</keyword>
<dbReference type="NCBIfam" id="TIGR03944">
    <property type="entry name" value="dehyd_SbnB_fam"/>
    <property type="match status" value="1"/>
</dbReference>
<dbReference type="PIRSF" id="PIRSF001439">
    <property type="entry name" value="CryM"/>
    <property type="match status" value="1"/>
</dbReference>
<dbReference type="Proteomes" id="UP001596045">
    <property type="component" value="Unassembled WGS sequence"/>
</dbReference>
<sequence length="334" mass="36023">MFDFHVIPGHVIKTLLDENAASVIASVQNAYLAHHQGATVNPDSYFLRYPDNPANRIIALPATINADVNVSGIKWIASFPKNIEQGIPRASAVLVLNDHQTGYPFALLECALISAARTAASAVLGAYWLNHNTRSVKQLSIIGAGVIARTILDTFVTDGWQIGEVLVHDTHPASASALMNHARDRHQLKASTVALDAALSSQVVVFATNAGTPYVSEPGAFRPGQVILNISLRDIGPDLIESAKNIFDDVDHCMKANTSPHLAELKFGHRQFVTGTLAQLIQGEIELDRSKPLIFSPFGMGMLDLALGKTLYDKAIAQGTAVAVPNFFGETTRW</sequence>
<name>A0ABW0M6H8_9BURK</name>
<reference evidence="2" key="1">
    <citation type="journal article" date="2019" name="Int. J. Syst. Evol. Microbiol.">
        <title>The Global Catalogue of Microorganisms (GCM) 10K type strain sequencing project: providing services to taxonomists for standard genome sequencing and annotation.</title>
        <authorList>
            <consortium name="The Broad Institute Genomics Platform"/>
            <consortium name="The Broad Institute Genome Sequencing Center for Infectious Disease"/>
            <person name="Wu L."/>
            <person name="Ma J."/>
        </authorList>
    </citation>
    <scope>NUCLEOTIDE SEQUENCE [LARGE SCALE GENOMIC DNA]</scope>
    <source>
        <strain evidence="2">JCM 17066</strain>
    </source>
</reference>